<protein>
    <recommendedName>
        <fullName evidence="1">Glycosyl transferase family 25 domain-containing protein</fullName>
    </recommendedName>
</protein>
<dbReference type="Pfam" id="PF01755">
    <property type="entry name" value="Glyco_transf_25"/>
    <property type="match status" value="1"/>
</dbReference>
<dbReference type="Proteomes" id="UP000257127">
    <property type="component" value="Unassembled WGS sequence"/>
</dbReference>
<dbReference type="AlphaFoldDB" id="A0A3E1F2A7"/>
<keyword evidence="3" id="KW-1185">Reference proteome</keyword>
<dbReference type="OrthoDB" id="9802649at2"/>
<gene>
    <name evidence="2" type="ORF">DXU93_03200</name>
</gene>
<evidence type="ECO:0000259" key="1">
    <source>
        <dbReference type="Pfam" id="PF01755"/>
    </source>
</evidence>
<dbReference type="EMBL" id="QURB01000001">
    <property type="protein sequence ID" value="RFC55958.1"/>
    <property type="molecule type" value="Genomic_DNA"/>
</dbReference>
<dbReference type="InterPro" id="IPR002654">
    <property type="entry name" value="Glyco_trans_25"/>
</dbReference>
<accession>A0A3E1F2A7</accession>
<name>A0A3E1F2A7_9FLAO</name>
<evidence type="ECO:0000313" key="3">
    <source>
        <dbReference type="Proteomes" id="UP000257127"/>
    </source>
</evidence>
<reference evidence="2 3" key="1">
    <citation type="submission" date="2018-08" db="EMBL/GenBank/DDBJ databases">
        <title>The draft genome squence of Brumimicrobium sp. N62.</title>
        <authorList>
            <person name="Du Z.-J."/>
            <person name="Luo H.-R."/>
        </authorList>
    </citation>
    <scope>NUCLEOTIDE SEQUENCE [LARGE SCALE GENOMIC DNA]</scope>
    <source>
        <strain evidence="2 3">N62</strain>
    </source>
</reference>
<sequence length="243" mass="28637">MNSVINGFFEKTFVLNMSIEQEKLAQIEKKMKHVNIDYTIFNAVNGRSKEYDKIWELYTKRPKSTYLEKQYRKKFIESRGAFGYLKTMEALIKQAIKFKYDNILIFDNDCLFDNDFDRKAKKFIQKINSKNWKVILFGASDYGISEREVSTPYYSPIKLKTCGSFAIGIHNSCYKDILREIQKMETPFDNMPLGQIYEKYPENCFVAFPNIVIADVSNSSIRSSRNLKLHSEKMKWKLDNFNC</sequence>
<organism evidence="2 3">
    <name type="scientific">Brumimicrobium aurantiacum</name>
    <dbReference type="NCBI Taxonomy" id="1737063"/>
    <lineage>
        <taxon>Bacteria</taxon>
        <taxon>Pseudomonadati</taxon>
        <taxon>Bacteroidota</taxon>
        <taxon>Flavobacteriia</taxon>
        <taxon>Flavobacteriales</taxon>
        <taxon>Crocinitomicaceae</taxon>
        <taxon>Brumimicrobium</taxon>
    </lineage>
</organism>
<comment type="caution">
    <text evidence="2">The sequence shown here is derived from an EMBL/GenBank/DDBJ whole genome shotgun (WGS) entry which is preliminary data.</text>
</comment>
<evidence type="ECO:0000313" key="2">
    <source>
        <dbReference type="EMBL" id="RFC55958.1"/>
    </source>
</evidence>
<proteinExistence type="predicted"/>
<dbReference type="RefSeq" id="WP_116879793.1">
    <property type="nucleotide sequence ID" value="NZ_QURB01000001.1"/>
</dbReference>
<feature type="domain" description="Glycosyl transferase family 25" evidence="1">
    <location>
        <begin position="10"/>
        <end position="157"/>
    </location>
</feature>